<feature type="compositionally biased region" description="Low complexity" evidence="1">
    <location>
        <begin position="337"/>
        <end position="361"/>
    </location>
</feature>
<accession>A0ABP7ZKI3</accession>
<feature type="compositionally biased region" description="Pro residues" evidence="1">
    <location>
        <begin position="395"/>
        <end position="404"/>
    </location>
</feature>
<feature type="compositionally biased region" description="Low complexity" evidence="1">
    <location>
        <begin position="370"/>
        <end position="382"/>
    </location>
</feature>
<dbReference type="Proteomes" id="UP001415169">
    <property type="component" value="Unassembled WGS sequence"/>
</dbReference>
<evidence type="ECO:0000313" key="2">
    <source>
        <dbReference type="EMBL" id="GAA4161659.1"/>
    </source>
</evidence>
<sequence>MAVVSSLSPLGTAAAWSDFAPFREVTIYAGGPDFSVIGFEDLHQHDYTNDNLTDEATIVVMNRGDVTLQHFEASIAQRVDEGSNSSLYDRVNWEFTRTVGGVTQTTNWSGWASWLSDLTLAPGASASYGVRTTLDPTGLDPNQGEFAVTEITVLARISSSWSANDTAWSIVSGTGIVQYVHLAAPPEIEVDTSNARWENPENGYDLHLLWDAPPFPFGPAFTIYINGIAQNAPGETWYYYNNRYQLGPAKVMATFGQPGALRATAPAVGEIVPITVEVRASGTDWVARKTLWAVGVAGSSVLIYGINPAAPRSSSAAAPVIAFAAPAPATAPPASAPPASESAAAQPISPSAAPQATTPGAETQKEQPEAEAPAAPAAEVPAPHSPAPEESEAAPPVPAQPAPTAPTEVSTDESAQSVELDWPSGETVESAKVDDEEIDVELADGVLRLALPETFWEGAREVVVTGKVGGADATRTIRLTRHGDGEITYELVEPTTEESS</sequence>
<gene>
    <name evidence="2" type="ORF">GCM10022286_19580</name>
</gene>
<comment type="caution">
    <text evidence="2">The sequence shown here is derived from an EMBL/GenBank/DDBJ whole genome shotgun (WGS) entry which is preliminary data.</text>
</comment>
<evidence type="ECO:0000256" key="1">
    <source>
        <dbReference type="SAM" id="MobiDB-lite"/>
    </source>
</evidence>
<evidence type="ECO:0000313" key="3">
    <source>
        <dbReference type="Proteomes" id="UP001415169"/>
    </source>
</evidence>
<name>A0ABP7ZKI3_9MICO</name>
<reference evidence="2" key="1">
    <citation type="journal article" date="2014" name="Int. J. Syst. Evol. Microbiol.">
        <title>Complete genome of a new Firmicutes species belonging to the dominant human colonic microbiota ('Ruminococcus bicirculans') reveals two chromosomes and a selective capacity to utilize plant glucans.</title>
        <authorList>
            <consortium name="NISC Comparative Sequencing Program"/>
            <person name="Wegmann U."/>
            <person name="Louis P."/>
            <person name="Goesmann A."/>
            <person name="Henrissat B."/>
            <person name="Duncan S.H."/>
            <person name="Flint H.J."/>
        </authorList>
    </citation>
    <scope>NUCLEOTIDE SEQUENCE</scope>
    <source>
        <strain evidence="2">JCM 17590</strain>
    </source>
</reference>
<feature type="region of interest" description="Disordered" evidence="1">
    <location>
        <begin position="328"/>
        <end position="433"/>
    </location>
</feature>
<dbReference type="EMBL" id="BAABBV010000001">
    <property type="protein sequence ID" value="GAA4161659.1"/>
    <property type="molecule type" value="Genomic_DNA"/>
</dbReference>
<proteinExistence type="predicted"/>
<organism evidence="2 3">
    <name type="scientific">Gryllotalpicola daejeonensis</name>
    <dbReference type="NCBI Taxonomy" id="993087"/>
    <lineage>
        <taxon>Bacteria</taxon>
        <taxon>Bacillati</taxon>
        <taxon>Actinomycetota</taxon>
        <taxon>Actinomycetes</taxon>
        <taxon>Micrococcales</taxon>
        <taxon>Microbacteriaceae</taxon>
        <taxon>Gryllotalpicola</taxon>
    </lineage>
</organism>
<reference evidence="2" key="2">
    <citation type="submission" date="2023-12" db="EMBL/GenBank/DDBJ databases">
        <authorList>
            <person name="Sun Q."/>
            <person name="Inoue M."/>
        </authorList>
    </citation>
    <scope>NUCLEOTIDE SEQUENCE</scope>
    <source>
        <strain evidence="2">JCM 17590</strain>
    </source>
</reference>
<keyword evidence="3" id="KW-1185">Reference proteome</keyword>
<protein>
    <submittedName>
        <fullName evidence="2">Uncharacterized protein</fullName>
    </submittedName>
</protein>